<organism evidence="2 3">
    <name type="scientific">Thioploca ingrica</name>
    <dbReference type="NCBI Taxonomy" id="40754"/>
    <lineage>
        <taxon>Bacteria</taxon>
        <taxon>Pseudomonadati</taxon>
        <taxon>Pseudomonadota</taxon>
        <taxon>Gammaproteobacteria</taxon>
        <taxon>Thiotrichales</taxon>
        <taxon>Thiotrichaceae</taxon>
        <taxon>Thioploca</taxon>
    </lineage>
</organism>
<dbReference type="KEGG" id="tig:THII_3771"/>
<sequence length="117" mass="13233">MKFIADEGIDRPIVDRLRQEGYSVWYIAEMAPSISDDMVLKLANDQKALLLTADKDFGELVFRQKRIHSGIILIRLTGLPPNTKAEKVVSAINEHLSELLQAFMVISPGRIRLQRST</sequence>
<dbReference type="InterPro" id="IPR041049">
    <property type="entry name" value="DUF5615"/>
</dbReference>
<dbReference type="HOGENOM" id="CLU_150003_0_1_6"/>
<dbReference type="STRING" id="40754.THII_3771"/>
<dbReference type="OrthoDB" id="9806751at2"/>
<evidence type="ECO:0000313" key="2">
    <source>
        <dbReference type="EMBL" id="BAP58068.1"/>
    </source>
</evidence>
<keyword evidence="3" id="KW-1185">Reference proteome</keyword>
<proteinExistence type="predicted"/>
<accession>A0A090AI57</accession>
<dbReference type="Proteomes" id="UP000031623">
    <property type="component" value="Chromosome"/>
</dbReference>
<evidence type="ECO:0000259" key="1">
    <source>
        <dbReference type="Pfam" id="PF18480"/>
    </source>
</evidence>
<feature type="domain" description="DUF5615" evidence="1">
    <location>
        <begin position="1"/>
        <end position="105"/>
    </location>
</feature>
<dbReference type="EMBL" id="AP014633">
    <property type="protein sequence ID" value="BAP58068.1"/>
    <property type="molecule type" value="Genomic_DNA"/>
</dbReference>
<protein>
    <recommendedName>
        <fullName evidence="1">DUF5615 domain-containing protein</fullName>
    </recommendedName>
</protein>
<name>A0A090AI57_9GAMM</name>
<gene>
    <name evidence="2" type="ORF">THII_3771</name>
</gene>
<dbReference type="AlphaFoldDB" id="A0A090AI57"/>
<dbReference type="Pfam" id="PF18480">
    <property type="entry name" value="DUF5615"/>
    <property type="match status" value="1"/>
</dbReference>
<evidence type="ECO:0000313" key="3">
    <source>
        <dbReference type="Proteomes" id="UP000031623"/>
    </source>
</evidence>
<reference evidence="2 3" key="1">
    <citation type="journal article" date="2014" name="ISME J.">
        <title>Ecophysiology of Thioploca ingrica as revealed by the complete genome sequence supplemented with proteomic evidence.</title>
        <authorList>
            <person name="Kojima H."/>
            <person name="Ogura Y."/>
            <person name="Yamamoto N."/>
            <person name="Togashi T."/>
            <person name="Mori H."/>
            <person name="Watanabe T."/>
            <person name="Nemoto F."/>
            <person name="Kurokawa K."/>
            <person name="Hayashi T."/>
            <person name="Fukui M."/>
        </authorList>
    </citation>
    <scope>NUCLEOTIDE SEQUENCE [LARGE SCALE GENOMIC DNA]</scope>
</reference>